<proteinExistence type="predicted"/>
<evidence type="ECO:0000313" key="1">
    <source>
        <dbReference type="EMBL" id="SFI80300.1"/>
    </source>
</evidence>
<organism evidence="1 2">
    <name type="scientific">Streptosporangium canum</name>
    <dbReference type="NCBI Taxonomy" id="324952"/>
    <lineage>
        <taxon>Bacteria</taxon>
        <taxon>Bacillati</taxon>
        <taxon>Actinomycetota</taxon>
        <taxon>Actinomycetes</taxon>
        <taxon>Streptosporangiales</taxon>
        <taxon>Streptosporangiaceae</taxon>
        <taxon>Streptosporangium</taxon>
    </lineage>
</organism>
<dbReference type="EMBL" id="FOQY01000005">
    <property type="protein sequence ID" value="SFI80300.1"/>
    <property type="molecule type" value="Genomic_DNA"/>
</dbReference>
<sequence length="64" mass="7571">MTVITEEPAIGSVVLDYMDDAWQRRDDGRWYCAIDSDEYSRWEWRTIIEHLCPITLVHDAKEAV</sequence>
<dbReference type="AlphaFoldDB" id="A0A1I3L6N2"/>
<reference evidence="2" key="1">
    <citation type="submission" date="2016-10" db="EMBL/GenBank/DDBJ databases">
        <authorList>
            <person name="Varghese N."/>
            <person name="Submissions S."/>
        </authorList>
    </citation>
    <scope>NUCLEOTIDE SEQUENCE [LARGE SCALE GENOMIC DNA]</scope>
    <source>
        <strain evidence="2">CGMCC 4.2126</strain>
    </source>
</reference>
<evidence type="ECO:0000313" key="2">
    <source>
        <dbReference type="Proteomes" id="UP000199111"/>
    </source>
</evidence>
<dbReference type="Proteomes" id="UP000199111">
    <property type="component" value="Unassembled WGS sequence"/>
</dbReference>
<keyword evidence="2" id="KW-1185">Reference proteome</keyword>
<name>A0A1I3L6N2_9ACTN</name>
<dbReference type="RefSeq" id="WP_093886518.1">
    <property type="nucleotide sequence ID" value="NZ_FOQY01000005.1"/>
</dbReference>
<protein>
    <submittedName>
        <fullName evidence="1">Uncharacterized protein</fullName>
    </submittedName>
</protein>
<dbReference type="GeneID" id="96297567"/>
<accession>A0A1I3L6N2</accession>
<gene>
    <name evidence="1" type="ORF">SAMN05216275_10529</name>
</gene>